<gene>
    <name evidence="2" type="ORF">HETSPECPRED_000767</name>
</gene>
<comment type="caution">
    <text evidence="2">The sequence shown here is derived from an EMBL/GenBank/DDBJ whole genome shotgun (WGS) entry which is preliminary data.</text>
</comment>
<proteinExistence type="predicted"/>
<dbReference type="EMBL" id="CAJPDS010000108">
    <property type="protein sequence ID" value="CAF9938085.1"/>
    <property type="molecule type" value="Genomic_DNA"/>
</dbReference>
<evidence type="ECO:0000313" key="3">
    <source>
        <dbReference type="Proteomes" id="UP000664521"/>
    </source>
</evidence>
<organism evidence="2 3">
    <name type="scientific">Heterodermia speciosa</name>
    <dbReference type="NCBI Taxonomy" id="116794"/>
    <lineage>
        <taxon>Eukaryota</taxon>
        <taxon>Fungi</taxon>
        <taxon>Dikarya</taxon>
        <taxon>Ascomycota</taxon>
        <taxon>Pezizomycotina</taxon>
        <taxon>Lecanoromycetes</taxon>
        <taxon>OSLEUM clade</taxon>
        <taxon>Lecanoromycetidae</taxon>
        <taxon>Caliciales</taxon>
        <taxon>Physciaceae</taxon>
        <taxon>Heterodermia</taxon>
    </lineage>
</organism>
<reference evidence="2" key="1">
    <citation type="submission" date="2021-03" db="EMBL/GenBank/DDBJ databases">
        <authorList>
            <person name="Tagirdzhanova G."/>
        </authorList>
    </citation>
    <scope>NUCLEOTIDE SEQUENCE</scope>
</reference>
<name>A0A8H3G907_9LECA</name>
<sequence length="367" mass="40460">MSQSHGSDAPPSLDEYQRLGQELNNANAEIVRLKGERDQIDNELQQTRNRLSIKERELSAKQDELGTAMERSMATNAAVSAVLGLEDVLNDVVQLHQAAQSLDPSTQIRGEIIPSIQVARGPSSVPTYQDAFKLWMSAARGTLDVNRASIFLQAPNFTATFLPWIHGAVCKATDTLTSRIEASPVWSMDLLVQLVALMQLLVSVHHASQSTIPWKPSLVEVFHALSNSISTLPNSILLSTVQKRVQRFLTKNELPGSWVDVTPNPAQLDSTNSLLDKDIYLILDSAADTLALVTGEPQVVYLLGHDDVETLEENDVTDLTLKLRSPSPILSLELQDMRSAFARKFSASLWANHAWFKQHISEPLPSA</sequence>
<keyword evidence="3" id="KW-1185">Reference proteome</keyword>
<evidence type="ECO:0000313" key="2">
    <source>
        <dbReference type="EMBL" id="CAF9938085.1"/>
    </source>
</evidence>
<evidence type="ECO:0000256" key="1">
    <source>
        <dbReference type="SAM" id="MobiDB-lite"/>
    </source>
</evidence>
<protein>
    <submittedName>
        <fullName evidence="2">Uncharacterized protein</fullName>
    </submittedName>
</protein>
<dbReference type="AlphaFoldDB" id="A0A8H3G907"/>
<feature type="region of interest" description="Disordered" evidence="1">
    <location>
        <begin position="1"/>
        <end position="21"/>
    </location>
</feature>
<dbReference type="Proteomes" id="UP000664521">
    <property type="component" value="Unassembled WGS sequence"/>
</dbReference>
<accession>A0A8H3G907</accession>